<evidence type="ECO:0000259" key="2">
    <source>
        <dbReference type="Pfam" id="PF00582"/>
    </source>
</evidence>
<evidence type="ECO:0000313" key="4">
    <source>
        <dbReference type="Proteomes" id="UP000467249"/>
    </source>
</evidence>
<dbReference type="CDD" id="cd23944">
    <property type="entry name" value="USP_Rv2623_repeat1"/>
    <property type="match status" value="1"/>
</dbReference>
<sequence length="295" mass="31106">MSTPATHRGILVGVDGSPESKVAVDWAARDAAMRGAPLKLVHVLNPPVVMTFPEVPMPPGYLQWQEESGRKILDAACRAAAEATREHPVEVTSEMVSGPTVPTLVHLTKEAGLVVVGCRGRGALARSLLGSVSTGLAHHSHCPVAVIHDEDPLMTHPSKAPVVVGIDGSPASELATSIAFEEASFRGVDVVAVHAWSDTGVFEFPGVDWSTMQALGEETLGERLAGWQERYPDVPVRRVVVADRPARQLIEQSESAQLVVVGSHGRGGFAGMLLGSVGTAVLHGVRMPVIIARSS</sequence>
<feature type="domain" description="UspA" evidence="2">
    <location>
        <begin position="9"/>
        <end position="148"/>
    </location>
</feature>
<dbReference type="Proteomes" id="UP000467249">
    <property type="component" value="Chromosome"/>
</dbReference>
<evidence type="ECO:0000313" key="3">
    <source>
        <dbReference type="EMBL" id="BBZ76863.1"/>
    </source>
</evidence>
<accession>A0A6N4W936</accession>
<dbReference type="Gene3D" id="3.40.50.620">
    <property type="entry name" value="HUPs"/>
    <property type="match status" value="2"/>
</dbReference>
<dbReference type="GO" id="GO:0001666">
    <property type="term" value="P:response to hypoxia"/>
    <property type="evidence" value="ECO:0007669"/>
    <property type="project" value="UniProtKB-ARBA"/>
</dbReference>
<organism evidence="3 4">
    <name type="scientific">Mycolicibacterium anyangense</name>
    <dbReference type="NCBI Taxonomy" id="1431246"/>
    <lineage>
        <taxon>Bacteria</taxon>
        <taxon>Bacillati</taxon>
        <taxon>Actinomycetota</taxon>
        <taxon>Actinomycetes</taxon>
        <taxon>Mycobacteriales</taxon>
        <taxon>Mycobacteriaceae</taxon>
        <taxon>Mycolicibacterium</taxon>
    </lineage>
</organism>
<evidence type="ECO:0000256" key="1">
    <source>
        <dbReference type="ARBA" id="ARBA00008791"/>
    </source>
</evidence>
<dbReference type="FunFam" id="3.40.50.620:FF:000123">
    <property type="entry name" value="Universal stress protein family"/>
    <property type="match status" value="1"/>
</dbReference>
<dbReference type="InterPro" id="IPR014729">
    <property type="entry name" value="Rossmann-like_a/b/a_fold"/>
</dbReference>
<dbReference type="KEGG" id="many:MANY_22000"/>
<reference evidence="3 4" key="1">
    <citation type="journal article" date="2019" name="Emerg. Microbes Infect.">
        <title>Comprehensive subspecies identification of 175 nontuberculous mycobacteria species based on 7547 genomic profiles.</title>
        <authorList>
            <person name="Matsumoto Y."/>
            <person name="Kinjo T."/>
            <person name="Motooka D."/>
            <person name="Nabeya D."/>
            <person name="Jung N."/>
            <person name="Uechi K."/>
            <person name="Horii T."/>
            <person name="Iida T."/>
            <person name="Fujita J."/>
            <person name="Nakamura S."/>
        </authorList>
    </citation>
    <scope>NUCLEOTIDE SEQUENCE [LARGE SCALE GENOMIC DNA]</scope>
    <source>
        <strain evidence="3 4">JCM 30275</strain>
    </source>
</reference>
<dbReference type="SUPFAM" id="SSF52402">
    <property type="entry name" value="Adenine nucleotide alpha hydrolases-like"/>
    <property type="match status" value="2"/>
</dbReference>
<proteinExistence type="inferred from homology"/>
<protein>
    <submittedName>
        <fullName evidence="3">Universal stress protein</fullName>
    </submittedName>
</protein>
<dbReference type="RefSeq" id="WP_163804262.1">
    <property type="nucleotide sequence ID" value="NZ_AP022620.1"/>
</dbReference>
<dbReference type="AlphaFoldDB" id="A0A6N4W936"/>
<dbReference type="EMBL" id="AP022620">
    <property type="protein sequence ID" value="BBZ76863.1"/>
    <property type="molecule type" value="Genomic_DNA"/>
</dbReference>
<dbReference type="PRINTS" id="PR01438">
    <property type="entry name" value="UNVRSLSTRESS"/>
</dbReference>
<dbReference type="InterPro" id="IPR006015">
    <property type="entry name" value="Universal_stress_UspA"/>
</dbReference>
<gene>
    <name evidence="3" type="ORF">MANY_22000</name>
</gene>
<name>A0A6N4W936_9MYCO</name>
<feature type="domain" description="UspA" evidence="2">
    <location>
        <begin position="162"/>
        <end position="293"/>
    </location>
</feature>
<dbReference type="InterPro" id="IPR006016">
    <property type="entry name" value="UspA"/>
</dbReference>
<comment type="similarity">
    <text evidence="1">Belongs to the universal stress protein A family.</text>
</comment>
<keyword evidence="4" id="KW-1185">Reference proteome</keyword>
<dbReference type="PANTHER" id="PTHR46268:SF6">
    <property type="entry name" value="UNIVERSAL STRESS PROTEIN UP12"/>
    <property type="match status" value="1"/>
</dbReference>
<dbReference type="PANTHER" id="PTHR46268">
    <property type="entry name" value="STRESS RESPONSE PROTEIN NHAX"/>
    <property type="match status" value="1"/>
</dbReference>
<dbReference type="Pfam" id="PF00582">
    <property type="entry name" value="Usp"/>
    <property type="match status" value="2"/>
</dbReference>